<organism evidence="2 3">
    <name type="scientific">Desmophyllum pertusum</name>
    <dbReference type="NCBI Taxonomy" id="174260"/>
    <lineage>
        <taxon>Eukaryota</taxon>
        <taxon>Metazoa</taxon>
        <taxon>Cnidaria</taxon>
        <taxon>Anthozoa</taxon>
        <taxon>Hexacorallia</taxon>
        <taxon>Scleractinia</taxon>
        <taxon>Caryophylliina</taxon>
        <taxon>Caryophylliidae</taxon>
        <taxon>Desmophyllum</taxon>
    </lineage>
</organism>
<keyword evidence="1" id="KW-0732">Signal</keyword>
<sequence>MNSRGIALFLFIQTLSSVSTAIEATKPDSCALGIKTLSAKMDKLEANIDAITRGLLLNPEGSSYASCKDIYQNQKTSENDPNYSTSLNAYGTEILLSFQHPCFRKVVRVNIIKSNKLV</sequence>
<protein>
    <recommendedName>
        <fullName evidence="4">Pectinesterase inhibitor domain-containing protein</fullName>
    </recommendedName>
</protein>
<accession>A0A9W9YC01</accession>
<evidence type="ECO:0000313" key="2">
    <source>
        <dbReference type="EMBL" id="KAJ7333143.1"/>
    </source>
</evidence>
<keyword evidence="3" id="KW-1185">Reference proteome</keyword>
<dbReference type="Proteomes" id="UP001163046">
    <property type="component" value="Unassembled WGS sequence"/>
</dbReference>
<evidence type="ECO:0000313" key="3">
    <source>
        <dbReference type="Proteomes" id="UP001163046"/>
    </source>
</evidence>
<reference evidence="2" key="1">
    <citation type="submission" date="2023-01" db="EMBL/GenBank/DDBJ databases">
        <title>Genome assembly of the deep-sea coral Lophelia pertusa.</title>
        <authorList>
            <person name="Herrera S."/>
            <person name="Cordes E."/>
        </authorList>
    </citation>
    <scope>NUCLEOTIDE SEQUENCE</scope>
    <source>
        <strain evidence="2">USNM1676648</strain>
        <tissue evidence="2">Polyp</tissue>
    </source>
</reference>
<gene>
    <name evidence="2" type="ORF">OS493_018319</name>
</gene>
<evidence type="ECO:0000256" key="1">
    <source>
        <dbReference type="SAM" id="SignalP"/>
    </source>
</evidence>
<name>A0A9W9YC01_9CNID</name>
<feature type="signal peptide" evidence="1">
    <location>
        <begin position="1"/>
        <end position="24"/>
    </location>
</feature>
<dbReference type="EMBL" id="MU827787">
    <property type="protein sequence ID" value="KAJ7333143.1"/>
    <property type="molecule type" value="Genomic_DNA"/>
</dbReference>
<dbReference type="AlphaFoldDB" id="A0A9W9YC01"/>
<dbReference type="OrthoDB" id="10287035at2759"/>
<comment type="caution">
    <text evidence="2">The sequence shown here is derived from an EMBL/GenBank/DDBJ whole genome shotgun (WGS) entry which is preliminary data.</text>
</comment>
<proteinExistence type="predicted"/>
<feature type="chain" id="PRO_5040827115" description="Pectinesterase inhibitor domain-containing protein" evidence="1">
    <location>
        <begin position="25"/>
        <end position="118"/>
    </location>
</feature>
<evidence type="ECO:0008006" key="4">
    <source>
        <dbReference type="Google" id="ProtNLM"/>
    </source>
</evidence>